<accession>A0A8H7Z4D3</accession>
<proteinExistence type="predicted"/>
<dbReference type="AlphaFoldDB" id="A0A8H7Z4D3"/>
<name>A0A8H7Z4D3_AJECA</name>
<dbReference type="EMBL" id="JAEVHI010000001">
    <property type="protein sequence ID" value="KAG5302571.1"/>
    <property type="molecule type" value="Genomic_DNA"/>
</dbReference>
<organism evidence="1 2">
    <name type="scientific">Ajellomyces capsulatus</name>
    <name type="common">Darling's disease fungus</name>
    <name type="synonym">Histoplasma capsulatum</name>
    <dbReference type="NCBI Taxonomy" id="5037"/>
    <lineage>
        <taxon>Eukaryota</taxon>
        <taxon>Fungi</taxon>
        <taxon>Dikarya</taxon>
        <taxon>Ascomycota</taxon>
        <taxon>Pezizomycotina</taxon>
        <taxon>Eurotiomycetes</taxon>
        <taxon>Eurotiomycetidae</taxon>
        <taxon>Onygenales</taxon>
        <taxon>Ajellomycetaceae</taxon>
        <taxon>Histoplasma</taxon>
    </lineage>
</organism>
<sequence length="69" mass="7832">MRKNYELVNISCSTSAQTSPFVPNTGHGPGFSFQLGHQARVESNLEWLEWVHSMNAHEKTRPVLCCLRC</sequence>
<gene>
    <name evidence="1" type="ORF">I7I52_00254</name>
</gene>
<evidence type="ECO:0000313" key="2">
    <source>
        <dbReference type="Proteomes" id="UP000670092"/>
    </source>
</evidence>
<reference evidence="1 2" key="1">
    <citation type="submission" date="2021-01" db="EMBL/GenBank/DDBJ databases">
        <title>Chromosome-level genome assembly of a human fungal pathogen reveals clustering of transcriptionally co-regulated genes.</title>
        <authorList>
            <person name="Voorhies M."/>
            <person name="Cohen S."/>
            <person name="Shea T.P."/>
            <person name="Petrus S."/>
            <person name="Munoz J.F."/>
            <person name="Poplawski S."/>
            <person name="Goldman W.E."/>
            <person name="Michael T."/>
            <person name="Cuomo C.A."/>
            <person name="Sil A."/>
            <person name="Beyhan S."/>
        </authorList>
    </citation>
    <scope>NUCLEOTIDE SEQUENCE [LARGE SCALE GENOMIC DNA]</scope>
    <source>
        <strain evidence="1 2">G184AR</strain>
    </source>
</reference>
<comment type="caution">
    <text evidence="1">The sequence shown here is derived from an EMBL/GenBank/DDBJ whole genome shotgun (WGS) entry which is preliminary data.</text>
</comment>
<protein>
    <submittedName>
        <fullName evidence="1">Uncharacterized protein</fullName>
    </submittedName>
</protein>
<dbReference type="Proteomes" id="UP000670092">
    <property type="component" value="Unassembled WGS sequence"/>
</dbReference>
<evidence type="ECO:0000313" key="1">
    <source>
        <dbReference type="EMBL" id="KAG5302571.1"/>
    </source>
</evidence>
<dbReference type="VEuPathDB" id="FungiDB:I7I52_00254"/>